<reference evidence="1 2" key="1">
    <citation type="journal article" date="2014" name="Nat. Genet.">
        <title>Genome sequence of the hot pepper provides insights into the evolution of pungency in Capsicum species.</title>
        <authorList>
            <person name="Kim S."/>
            <person name="Park M."/>
            <person name="Yeom S.I."/>
            <person name="Kim Y.M."/>
            <person name="Lee J.M."/>
            <person name="Lee H.A."/>
            <person name="Seo E."/>
            <person name="Choi J."/>
            <person name="Cheong K."/>
            <person name="Kim K.T."/>
            <person name="Jung K."/>
            <person name="Lee G.W."/>
            <person name="Oh S.K."/>
            <person name="Bae C."/>
            <person name="Kim S.B."/>
            <person name="Lee H.Y."/>
            <person name="Kim S.Y."/>
            <person name="Kim M.S."/>
            <person name="Kang B.C."/>
            <person name="Jo Y.D."/>
            <person name="Yang H.B."/>
            <person name="Jeong H.J."/>
            <person name="Kang W.H."/>
            <person name="Kwon J.K."/>
            <person name="Shin C."/>
            <person name="Lim J.Y."/>
            <person name="Park J.H."/>
            <person name="Huh J.H."/>
            <person name="Kim J.S."/>
            <person name="Kim B.D."/>
            <person name="Cohen O."/>
            <person name="Paran I."/>
            <person name="Suh M.C."/>
            <person name="Lee S.B."/>
            <person name="Kim Y.K."/>
            <person name="Shin Y."/>
            <person name="Noh S.J."/>
            <person name="Park J."/>
            <person name="Seo Y.S."/>
            <person name="Kwon S.Y."/>
            <person name="Kim H.A."/>
            <person name="Park J.M."/>
            <person name="Kim H.J."/>
            <person name="Choi S.B."/>
            <person name="Bosland P.W."/>
            <person name="Reeves G."/>
            <person name="Jo S.H."/>
            <person name="Lee B.W."/>
            <person name="Cho H.T."/>
            <person name="Choi H.S."/>
            <person name="Lee M.S."/>
            <person name="Yu Y."/>
            <person name="Do Choi Y."/>
            <person name="Park B.S."/>
            <person name="van Deynze A."/>
            <person name="Ashrafi H."/>
            <person name="Hill T."/>
            <person name="Kim W.T."/>
            <person name="Pai H.S."/>
            <person name="Ahn H.K."/>
            <person name="Yeam I."/>
            <person name="Giovannoni J.J."/>
            <person name="Rose J.K."/>
            <person name="Sorensen I."/>
            <person name="Lee S.J."/>
            <person name="Kim R.W."/>
            <person name="Choi I.Y."/>
            <person name="Choi B.S."/>
            <person name="Lim J.S."/>
            <person name="Lee Y.H."/>
            <person name="Choi D."/>
        </authorList>
    </citation>
    <scope>NUCLEOTIDE SEQUENCE [LARGE SCALE GENOMIC DNA]</scope>
    <source>
        <strain evidence="2">cv. CM334</strain>
    </source>
</reference>
<dbReference type="Proteomes" id="UP000222542">
    <property type="component" value="Unassembled WGS sequence"/>
</dbReference>
<dbReference type="PANTHER" id="PTHR48465:SF1">
    <property type="entry name" value="PROTEIN SSUH2 HOMOLOG"/>
    <property type="match status" value="1"/>
</dbReference>
<dbReference type="EMBL" id="AYRZ02000003">
    <property type="protein sequence ID" value="PHT87978.1"/>
    <property type="molecule type" value="Genomic_DNA"/>
</dbReference>
<evidence type="ECO:0008006" key="3">
    <source>
        <dbReference type="Google" id="ProtNLM"/>
    </source>
</evidence>
<evidence type="ECO:0000313" key="1">
    <source>
        <dbReference type="EMBL" id="PHT87978.1"/>
    </source>
</evidence>
<comment type="caution">
    <text evidence="1">The sequence shown here is derived from an EMBL/GenBank/DDBJ whole genome shotgun (WGS) entry which is preliminary data.</text>
</comment>
<proteinExistence type="predicted"/>
<dbReference type="PANTHER" id="PTHR48465">
    <property type="entry name" value="PROTEIN SSUH2 HOMOLOG"/>
    <property type="match status" value="1"/>
</dbReference>
<dbReference type="InterPro" id="IPR052789">
    <property type="entry name" value="SSUH2_homolog"/>
</dbReference>
<keyword evidence="2" id="KW-1185">Reference proteome</keyword>
<dbReference type="AlphaFoldDB" id="A0A2G3A192"/>
<accession>A0A2G3A192</accession>
<gene>
    <name evidence="1" type="ORF">T459_10084</name>
</gene>
<evidence type="ECO:0000313" key="2">
    <source>
        <dbReference type="Proteomes" id="UP000222542"/>
    </source>
</evidence>
<sequence length="304" mass="33265">MEDPLLSGKIASEAGQRGSERWGSYEYVGRAGSVIPTTSLAGSEVSVDEIRSAASMSVPYSTSLHAPLISSPQFQSQPQFYEQGVVYQGGYYGDSGETTGGLRRQVLDEVEVRELLIDHVGHRCCWGSRPARTWKIHAIEDCNVYVGTLETFTEERDTVVEKELYSGGSIEGKDKGPETGIWELDLRAEFPALFVPYKESRLRIPRSETIEKCSGCDGRGNIVCPTCNADQEPGFYKEGQMAQCPTCYGRGLIAHKDGSDTICLQCKGNGKIPCATCQSHGLIKCQTCQGDGSLLTRKVAVVRW</sequence>
<reference evidence="1 2" key="2">
    <citation type="journal article" date="2017" name="Genome Biol.">
        <title>New reference genome sequences of hot pepper reveal the massive evolution of plant disease-resistance genes by retroduplication.</title>
        <authorList>
            <person name="Kim S."/>
            <person name="Park J."/>
            <person name="Yeom S.I."/>
            <person name="Kim Y.M."/>
            <person name="Seo E."/>
            <person name="Kim K.T."/>
            <person name="Kim M.S."/>
            <person name="Lee J.M."/>
            <person name="Cheong K."/>
            <person name="Shin H.S."/>
            <person name="Kim S.B."/>
            <person name="Han K."/>
            <person name="Lee J."/>
            <person name="Park M."/>
            <person name="Lee H.A."/>
            <person name="Lee H.Y."/>
            <person name="Lee Y."/>
            <person name="Oh S."/>
            <person name="Lee J.H."/>
            <person name="Choi E."/>
            <person name="Choi E."/>
            <person name="Lee S.E."/>
            <person name="Jeon J."/>
            <person name="Kim H."/>
            <person name="Choi G."/>
            <person name="Song H."/>
            <person name="Lee J."/>
            <person name="Lee S.C."/>
            <person name="Kwon J.K."/>
            <person name="Lee H.Y."/>
            <person name="Koo N."/>
            <person name="Hong Y."/>
            <person name="Kim R.W."/>
            <person name="Kang W.H."/>
            <person name="Huh J.H."/>
            <person name="Kang B.C."/>
            <person name="Yang T.J."/>
            <person name="Lee Y.H."/>
            <person name="Bennetzen J.L."/>
            <person name="Choi D."/>
        </authorList>
    </citation>
    <scope>NUCLEOTIDE SEQUENCE [LARGE SCALE GENOMIC DNA]</scope>
    <source>
        <strain evidence="2">cv. CM334</strain>
    </source>
</reference>
<protein>
    <recommendedName>
        <fullName evidence="3">Protein SSUH2 homolog</fullName>
    </recommendedName>
</protein>
<dbReference type="Gramene" id="PHT87978">
    <property type="protein sequence ID" value="PHT87978"/>
    <property type="gene ID" value="T459_10084"/>
</dbReference>
<name>A0A2G3A192_CAPAN</name>
<dbReference type="STRING" id="4072.A0A2G3A192"/>
<organism evidence="1 2">
    <name type="scientific">Capsicum annuum</name>
    <name type="common">Capsicum pepper</name>
    <dbReference type="NCBI Taxonomy" id="4072"/>
    <lineage>
        <taxon>Eukaryota</taxon>
        <taxon>Viridiplantae</taxon>
        <taxon>Streptophyta</taxon>
        <taxon>Embryophyta</taxon>
        <taxon>Tracheophyta</taxon>
        <taxon>Spermatophyta</taxon>
        <taxon>Magnoliopsida</taxon>
        <taxon>eudicotyledons</taxon>
        <taxon>Gunneridae</taxon>
        <taxon>Pentapetalae</taxon>
        <taxon>asterids</taxon>
        <taxon>lamiids</taxon>
        <taxon>Solanales</taxon>
        <taxon>Solanaceae</taxon>
        <taxon>Solanoideae</taxon>
        <taxon>Capsiceae</taxon>
        <taxon>Capsicum</taxon>
    </lineage>
</organism>